<accession>D7CK54</accession>
<evidence type="ECO:0000313" key="9">
    <source>
        <dbReference type="EMBL" id="ADI01168.1"/>
    </source>
</evidence>
<gene>
    <name evidence="9" type="ordered locus">Slip_0384</name>
</gene>
<evidence type="ECO:0000259" key="8">
    <source>
        <dbReference type="SMART" id="SM00382"/>
    </source>
</evidence>
<dbReference type="Gene3D" id="3.40.50.300">
    <property type="entry name" value="P-loop containing nucleotide triphosphate hydrolases"/>
    <property type="match status" value="1"/>
</dbReference>
<dbReference type="GO" id="GO:0008270">
    <property type="term" value="F:zinc ion binding"/>
    <property type="evidence" value="ECO:0007669"/>
    <property type="project" value="TreeGrafter"/>
</dbReference>
<dbReference type="GO" id="GO:0005525">
    <property type="term" value="F:GTP binding"/>
    <property type="evidence" value="ECO:0007669"/>
    <property type="project" value="UniProtKB-KW"/>
</dbReference>
<dbReference type="RefSeq" id="WP_013174570.1">
    <property type="nucleotide sequence ID" value="NC_014220.1"/>
</dbReference>
<protein>
    <submittedName>
        <fullName evidence="9">Hydrogenase accessory protein HypB</fullName>
    </submittedName>
</protein>
<dbReference type="Pfam" id="PF02492">
    <property type="entry name" value="cobW"/>
    <property type="match status" value="1"/>
</dbReference>
<dbReference type="AlphaFoldDB" id="D7CK54"/>
<feature type="domain" description="AAA+ ATPase" evidence="8">
    <location>
        <begin position="30"/>
        <end position="173"/>
    </location>
</feature>
<dbReference type="CDD" id="cd05390">
    <property type="entry name" value="HypB"/>
    <property type="match status" value="1"/>
</dbReference>
<dbReference type="NCBIfam" id="TIGR00073">
    <property type="entry name" value="hypB"/>
    <property type="match status" value="1"/>
</dbReference>
<keyword evidence="7" id="KW-0342">GTP-binding</keyword>
<evidence type="ECO:0000256" key="3">
    <source>
        <dbReference type="ARBA" id="ARBA00022723"/>
    </source>
</evidence>
<evidence type="ECO:0000256" key="1">
    <source>
        <dbReference type="ARBA" id="ARBA00006211"/>
    </source>
</evidence>
<keyword evidence="10" id="KW-1185">Reference proteome</keyword>
<dbReference type="SMART" id="SM00382">
    <property type="entry name" value="AAA"/>
    <property type="match status" value="1"/>
</dbReference>
<comment type="similarity">
    <text evidence="1">Belongs to the SIMIBI class G3E GTPase family. HypB/HupM subfamily.</text>
</comment>
<proteinExistence type="inferred from homology"/>
<dbReference type="InterPro" id="IPR003495">
    <property type="entry name" value="CobW/HypB/UreG_nucleotide-bd"/>
</dbReference>
<dbReference type="KEGG" id="slp:Slip_0384"/>
<evidence type="ECO:0000256" key="6">
    <source>
        <dbReference type="ARBA" id="ARBA00022833"/>
    </source>
</evidence>
<evidence type="ECO:0000256" key="2">
    <source>
        <dbReference type="ARBA" id="ARBA00022596"/>
    </source>
</evidence>
<organism evidence="9 10">
    <name type="scientific">Syntrophothermus lipocalidus (strain DSM 12680 / TGB-C1)</name>
    <dbReference type="NCBI Taxonomy" id="643648"/>
    <lineage>
        <taxon>Bacteria</taxon>
        <taxon>Bacillati</taxon>
        <taxon>Bacillota</taxon>
        <taxon>Clostridia</taxon>
        <taxon>Eubacteriales</taxon>
        <taxon>Syntrophomonadaceae</taxon>
        <taxon>Syntrophothermus</taxon>
    </lineage>
</organism>
<keyword evidence="5" id="KW-0378">Hydrolase</keyword>
<name>D7CK54_SYNLT</name>
<dbReference type="Proteomes" id="UP000000378">
    <property type="component" value="Chromosome"/>
</dbReference>
<dbReference type="PANTHER" id="PTHR30134:SF2">
    <property type="entry name" value="HYDROGENASE MATURATION FACTOR HYPB"/>
    <property type="match status" value="1"/>
</dbReference>
<dbReference type="InterPro" id="IPR027417">
    <property type="entry name" value="P-loop_NTPase"/>
</dbReference>
<keyword evidence="2" id="KW-0533">Nickel</keyword>
<dbReference type="EMBL" id="CP002048">
    <property type="protein sequence ID" value="ADI01168.1"/>
    <property type="molecule type" value="Genomic_DNA"/>
</dbReference>
<dbReference type="InterPro" id="IPR003593">
    <property type="entry name" value="AAA+_ATPase"/>
</dbReference>
<dbReference type="PANTHER" id="PTHR30134">
    <property type="entry name" value="HYDROGENASE PROTEIN ASSEMBLY PROTEIN, NICKEL CHAPERONE"/>
    <property type="match status" value="1"/>
</dbReference>
<dbReference type="OrthoDB" id="9802035at2"/>
<evidence type="ECO:0000256" key="7">
    <source>
        <dbReference type="ARBA" id="ARBA00023134"/>
    </source>
</evidence>
<keyword evidence="3" id="KW-0479">Metal-binding</keyword>
<dbReference type="GO" id="GO:0016151">
    <property type="term" value="F:nickel cation binding"/>
    <property type="evidence" value="ECO:0007669"/>
    <property type="project" value="InterPro"/>
</dbReference>
<dbReference type="PIRSF" id="PIRSF005624">
    <property type="entry name" value="Ni-bind_GTPase"/>
    <property type="match status" value="1"/>
</dbReference>
<sequence>MGKRIELKTGVLQANDMMATANRKLFAQRSVLVVNIMSSPGAGKTTILEKTILELKPRMTMAVIEGDLYTDWDARRIESTGVPVYQINTRGGCHLDARMVRDAFERLKLREIDTLFIENVGNLVCPAEFDLGEDFRVVVCTTTEGNDKPWKYPLMFQQARAILLNKMDLLSQTDFNVREFEKALSSINSEAKIFFVSGRTGQGIDEWCRWLEEEVHKKKIACS</sequence>
<dbReference type="SUPFAM" id="SSF52540">
    <property type="entry name" value="P-loop containing nucleoside triphosphate hydrolases"/>
    <property type="match status" value="1"/>
</dbReference>
<dbReference type="GO" id="GO:0051604">
    <property type="term" value="P:protein maturation"/>
    <property type="evidence" value="ECO:0007669"/>
    <property type="project" value="InterPro"/>
</dbReference>
<evidence type="ECO:0000313" key="10">
    <source>
        <dbReference type="Proteomes" id="UP000000378"/>
    </source>
</evidence>
<dbReference type="HOGENOM" id="CLU_056148_0_0_9"/>
<keyword evidence="4" id="KW-0547">Nucleotide-binding</keyword>
<dbReference type="GO" id="GO:0003924">
    <property type="term" value="F:GTPase activity"/>
    <property type="evidence" value="ECO:0007669"/>
    <property type="project" value="InterPro"/>
</dbReference>
<dbReference type="InterPro" id="IPR004392">
    <property type="entry name" value="Hyd_mat_HypB"/>
</dbReference>
<evidence type="ECO:0000256" key="4">
    <source>
        <dbReference type="ARBA" id="ARBA00022741"/>
    </source>
</evidence>
<dbReference type="eggNOG" id="COG0378">
    <property type="taxonomic scope" value="Bacteria"/>
</dbReference>
<evidence type="ECO:0000256" key="5">
    <source>
        <dbReference type="ARBA" id="ARBA00022801"/>
    </source>
</evidence>
<dbReference type="STRING" id="643648.Slip_0384"/>
<keyword evidence="6" id="KW-0862">Zinc</keyword>
<reference evidence="9 10" key="2">
    <citation type="journal article" date="2010" name="Stand. Genomic Sci.">
        <title>Complete genome sequence of Syntrophothermus lipocalidus type strain (TGB-C1).</title>
        <authorList>
            <person name="Djao O.D."/>
            <person name="Zhang X."/>
            <person name="Lucas S."/>
            <person name="Lapidus A."/>
            <person name="Del Rio T.G."/>
            <person name="Nolan M."/>
            <person name="Tice H."/>
            <person name="Cheng J.F."/>
            <person name="Han C."/>
            <person name="Tapia R."/>
            <person name="Goodwin L."/>
            <person name="Pitluck S."/>
            <person name="Liolios K."/>
            <person name="Ivanova N."/>
            <person name="Mavromatis K."/>
            <person name="Mikhailova N."/>
            <person name="Ovchinnikova G."/>
            <person name="Pati A."/>
            <person name="Brambilla E."/>
            <person name="Chen A."/>
            <person name="Palaniappan K."/>
            <person name="Land M."/>
            <person name="Hauser L."/>
            <person name="Chang Y.J."/>
            <person name="Jeffries C.D."/>
            <person name="Rohde M."/>
            <person name="Sikorski J."/>
            <person name="Spring S."/>
            <person name="Goker M."/>
            <person name="Detter J.C."/>
            <person name="Woyke T."/>
            <person name="Bristow J."/>
            <person name="Eisen J.A."/>
            <person name="Markowitz V."/>
            <person name="Hugenholtz P."/>
            <person name="Kyrpides N.C."/>
            <person name="Klenk H.P."/>
        </authorList>
    </citation>
    <scope>NUCLEOTIDE SEQUENCE [LARGE SCALE GENOMIC DNA]</scope>
    <source>
        <strain evidence="10">DSM 12680 / TGB-C1</strain>
    </source>
</reference>
<reference evidence="10" key="1">
    <citation type="journal article" date="2010" name="Stand. Genomic Sci.">
        <title>Complete genome sequence of Syntrophothermus lipocalidus type strain (TGB-C1T).</title>
        <authorList>
            <consortium name="US DOE Joint Genome Institute (JGI-PGF)"/>
            <person name="Djao O."/>
            <person name="Zhang X."/>
            <person name="Lucas S."/>
            <person name="Lapidus A."/>
            <person name="Glavina Del Rio T."/>
            <person name="Nolan M."/>
            <person name="Tice H."/>
            <person name="Cheng J."/>
            <person name="Han C."/>
            <person name="Tapia R."/>
            <person name="Goodwin L."/>
            <person name="Pitluck S."/>
            <person name="Liolios K."/>
            <person name="Ivanova N."/>
            <person name="Mavromatis K."/>
            <person name="Mikhailova N."/>
            <person name="Ovchinnikova G."/>
            <person name="Pati A."/>
            <person name="Brambilla E."/>
            <person name="Chen A."/>
            <person name="Palaniappan K."/>
            <person name="Land M."/>
            <person name="Hauser L."/>
            <person name="Chang Y."/>
            <person name="Jeffries C."/>
            <person name="Rohde M."/>
            <person name="Sikorski J."/>
            <person name="Spring S."/>
            <person name="Goker M."/>
            <person name="Detter J."/>
            <person name="Woyke T."/>
            <person name="Bristow J."/>
            <person name="Eisen J."/>
            <person name="Markowitz V."/>
            <person name="Hugenholtz P."/>
            <person name="Kyrpides N."/>
            <person name="Klenk H."/>
        </authorList>
    </citation>
    <scope>NUCLEOTIDE SEQUENCE [LARGE SCALE GENOMIC DNA]</scope>
    <source>
        <strain evidence="10">DSM 12680 / TGB-C1</strain>
    </source>
</reference>